<name>A0A2S7JZ18_9PROT</name>
<dbReference type="Gene3D" id="3.40.605.10">
    <property type="entry name" value="Aldehyde Dehydrogenase, Chain A, domain 1"/>
    <property type="match status" value="1"/>
</dbReference>
<dbReference type="InterPro" id="IPR016161">
    <property type="entry name" value="Ald_DH/histidinol_DH"/>
</dbReference>
<dbReference type="EMBL" id="PJCH01000017">
    <property type="protein sequence ID" value="PQA85497.1"/>
    <property type="molecule type" value="Genomic_DNA"/>
</dbReference>
<comment type="catalytic activity">
    <reaction evidence="4">
        <text>N-succinyl-L-glutamate 5-semialdehyde + NAD(+) + H2O = N-succinyl-L-glutamate + NADH + 2 H(+)</text>
        <dbReference type="Rhea" id="RHEA:10812"/>
        <dbReference type="ChEBI" id="CHEBI:15377"/>
        <dbReference type="ChEBI" id="CHEBI:15378"/>
        <dbReference type="ChEBI" id="CHEBI:57540"/>
        <dbReference type="ChEBI" id="CHEBI:57945"/>
        <dbReference type="ChEBI" id="CHEBI:58520"/>
        <dbReference type="ChEBI" id="CHEBI:58763"/>
        <dbReference type="EC" id="1.2.1.71"/>
    </reaction>
</comment>
<dbReference type="CDD" id="cd07095">
    <property type="entry name" value="ALDH_SGSD_AstD"/>
    <property type="match status" value="1"/>
</dbReference>
<dbReference type="InterPro" id="IPR016162">
    <property type="entry name" value="Ald_DH_N"/>
</dbReference>
<evidence type="ECO:0000313" key="8">
    <source>
        <dbReference type="Proteomes" id="UP000239504"/>
    </source>
</evidence>
<dbReference type="SUPFAM" id="SSF53720">
    <property type="entry name" value="ALDH-like"/>
    <property type="match status" value="1"/>
</dbReference>
<dbReference type="InterPro" id="IPR017649">
    <property type="entry name" value="SuccinylGlu_semiald_DH_AstD"/>
</dbReference>
<feature type="binding site" evidence="4">
    <location>
        <begin position="221"/>
        <end position="226"/>
    </location>
    <ligand>
        <name>NAD(+)</name>
        <dbReference type="ChEBI" id="CHEBI:57540"/>
    </ligand>
</feature>
<dbReference type="AlphaFoldDB" id="A0A2S7JZ18"/>
<dbReference type="GO" id="GO:0019545">
    <property type="term" value="P:L-arginine catabolic process to succinate"/>
    <property type="evidence" value="ECO:0007669"/>
    <property type="project" value="UniProtKB-UniRule"/>
</dbReference>
<dbReference type="GO" id="GO:0043824">
    <property type="term" value="F:succinylglutamate-semialdehyde dehydrogenase activity"/>
    <property type="evidence" value="ECO:0007669"/>
    <property type="project" value="UniProtKB-EC"/>
</dbReference>
<feature type="active site" evidence="4 5">
    <location>
        <position position="244"/>
    </location>
</feature>
<proteinExistence type="inferred from homology"/>
<dbReference type="Proteomes" id="UP000239504">
    <property type="component" value="Unassembled WGS sequence"/>
</dbReference>
<dbReference type="InterPro" id="IPR016163">
    <property type="entry name" value="Ald_DH_C"/>
</dbReference>
<dbReference type="NCBIfam" id="TIGR03240">
    <property type="entry name" value="arg_catab_astD"/>
    <property type="match status" value="1"/>
</dbReference>
<sequence length="487" mass="52081">MSNQILINGKWRDGAGAEFSSFDPSTGETVWTGAGATKNDVEEAVGAARGAFEKWALTPLAERIAIMERYRDLIKRDSELLARLISRETGKPFWETKTEAAAVAGKVDISIRAYHERTGEKANPAGPTTAVLRHKPHGVMAVLGPYNFPAHLPNGHMVPALIAGNCVVFKPSEMTPGPGAFIIERMVEAGVPEGVVNLVQGGRETGEALTGAEVDGVLFTGGAKTGLAINKMFADRLDVILALELGGNNPLIWWDTDDLDAAAFAVVQSAFLTSGQRCTCARRLIVPEGPEGDKALLALGKLTERLIVGAPFDEPQPFMGPVISPKIAESLERAFDQLVDRDGVPVKNLSVIDEGKAFVSPGIIDVSMFADQVPDEEHFGPFLKVYRVKTFDDAIARANKTRFGLSAGVLTDDKAKWDKFLALSRAGIVNWNRQTTGASGSAPFGGIGDSGNHRPSAYYAADYCAYPVASMEGEALLPMAEDQVGVK</sequence>
<dbReference type="FunFam" id="3.40.605.10:FF:000010">
    <property type="entry name" value="N-succinylglutamate 5-semialdehyde dehydrogenase"/>
    <property type="match status" value="1"/>
</dbReference>
<dbReference type="PROSITE" id="PS00070">
    <property type="entry name" value="ALDEHYDE_DEHYDR_CYS"/>
    <property type="match status" value="1"/>
</dbReference>
<dbReference type="UniPathway" id="UPA00185">
    <property type="reaction ID" value="UER00282"/>
</dbReference>
<dbReference type="OrthoDB" id="9802947at2"/>
<dbReference type="GO" id="GO:0019544">
    <property type="term" value="P:L-arginine catabolic process to L-glutamate"/>
    <property type="evidence" value="ECO:0007669"/>
    <property type="project" value="UniProtKB-UniRule"/>
</dbReference>
<dbReference type="HAMAP" id="MF_01174">
    <property type="entry name" value="Aldedh_AstD"/>
    <property type="match status" value="1"/>
</dbReference>
<dbReference type="InterPro" id="IPR016160">
    <property type="entry name" value="Ald_DH_CS_CYS"/>
</dbReference>
<dbReference type="Pfam" id="PF00171">
    <property type="entry name" value="Aldedh"/>
    <property type="match status" value="1"/>
</dbReference>
<comment type="function">
    <text evidence="4">Catalyzes the NAD-dependent reduction of succinylglutamate semialdehyde into succinylglutamate.</text>
</comment>
<comment type="similarity">
    <text evidence="4">Belongs to the aldehyde dehydrogenase family. AstD subfamily.</text>
</comment>
<dbReference type="Gene3D" id="3.40.309.10">
    <property type="entry name" value="Aldehyde Dehydrogenase, Chain A, domain 2"/>
    <property type="match status" value="1"/>
</dbReference>
<gene>
    <name evidence="4 7" type="primary">astD</name>
    <name evidence="7" type="ORF">CW354_21390</name>
</gene>
<dbReference type="RefSeq" id="WP_104832137.1">
    <property type="nucleotide sequence ID" value="NZ_PJCH01000017.1"/>
</dbReference>
<keyword evidence="3 4" id="KW-0520">NAD</keyword>
<comment type="pathway">
    <text evidence="4">Amino-acid degradation; L-arginine degradation via AST pathway; L-glutamate and succinate from L-arginine: step 4/5.</text>
</comment>
<evidence type="ECO:0000313" key="7">
    <source>
        <dbReference type="EMBL" id="PQA85497.1"/>
    </source>
</evidence>
<dbReference type="PROSITE" id="PS00687">
    <property type="entry name" value="ALDEHYDE_DEHYDR_GLU"/>
    <property type="match status" value="1"/>
</dbReference>
<dbReference type="NCBIfam" id="NF006992">
    <property type="entry name" value="PRK09457.1"/>
    <property type="match status" value="1"/>
</dbReference>
<evidence type="ECO:0000256" key="5">
    <source>
        <dbReference type="PROSITE-ProRule" id="PRU10007"/>
    </source>
</evidence>
<keyword evidence="1 4" id="KW-0056">Arginine metabolism</keyword>
<reference evidence="7 8" key="1">
    <citation type="submission" date="2017-12" db="EMBL/GenBank/DDBJ databases">
        <authorList>
            <person name="Hurst M.R.H."/>
        </authorList>
    </citation>
    <scope>NUCLEOTIDE SEQUENCE [LARGE SCALE GENOMIC DNA]</scope>
    <source>
        <strain evidence="7 8">SY-3-19</strain>
    </source>
</reference>
<feature type="domain" description="Aldehyde dehydrogenase" evidence="6">
    <location>
        <begin position="11"/>
        <end position="462"/>
    </location>
</feature>
<dbReference type="PANTHER" id="PTHR11699">
    <property type="entry name" value="ALDEHYDE DEHYDROGENASE-RELATED"/>
    <property type="match status" value="1"/>
</dbReference>
<comment type="caution">
    <text evidence="7">The sequence shown here is derived from an EMBL/GenBank/DDBJ whole genome shotgun (WGS) entry which is preliminary data.</text>
</comment>
<evidence type="ECO:0000256" key="2">
    <source>
        <dbReference type="ARBA" id="ARBA00023002"/>
    </source>
</evidence>
<evidence type="ECO:0000259" key="6">
    <source>
        <dbReference type="Pfam" id="PF00171"/>
    </source>
</evidence>
<evidence type="ECO:0000256" key="4">
    <source>
        <dbReference type="HAMAP-Rule" id="MF_01174"/>
    </source>
</evidence>
<accession>A0A2S7JZ18</accession>
<dbReference type="EC" id="1.2.1.71" evidence="4"/>
<organism evidence="7 8">
    <name type="scientific">Hyphococcus luteus</name>
    <dbReference type="NCBI Taxonomy" id="2058213"/>
    <lineage>
        <taxon>Bacteria</taxon>
        <taxon>Pseudomonadati</taxon>
        <taxon>Pseudomonadota</taxon>
        <taxon>Alphaproteobacteria</taxon>
        <taxon>Parvularculales</taxon>
        <taxon>Parvularculaceae</taxon>
        <taxon>Hyphococcus</taxon>
    </lineage>
</organism>
<keyword evidence="8" id="KW-1185">Reference proteome</keyword>
<evidence type="ECO:0000256" key="3">
    <source>
        <dbReference type="ARBA" id="ARBA00023027"/>
    </source>
</evidence>
<protein>
    <recommendedName>
        <fullName evidence="4">N-succinylglutamate 5-semialdehyde dehydrogenase</fullName>
        <ecNumber evidence="4">1.2.1.71</ecNumber>
    </recommendedName>
    <alternativeName>
        <fullName evidence="4">Succinylglutamic semialdehyde dehydrogenase</fullName>
        <shortName evidence="4">SGSD</shortName>
    </alternativeName>
</protein>
<evidence type="ECO:0000256" key="1">
    <source>
        <dbReference type="ARBA" id="ARBA00022503"/>
    </source>
</evidence>
<dbReference type="InterPro" id="IPR029510">
    <property type="entry name" value="Ald_DH_CS_GLU"/>
</dbReference>
<dbReference type="InterPro" id="IPR015590">
    <property type="entry name" value="Aldehyde_DH_dom"/>
</dbReference>
<keyword evidence="2 4" id="KW-0560">Oxidoreductase</keyword>
<feature type="active site" evidence="4">
    <location>
        <position position="278"/>
    </location>
</feature>